<dbReference type="EMBL" id="JBDNCH010000002">
    <property type="protein sequence ID" value="MEN9060021.1"/>
    <property type="molecule type" value="Genomic_DNA"/>
</dbReference>
<feature type="region of interest" description="Disordered" evidence="1">
    <location>
        <begin position="379"/>
        <end position="401"/>
    </location>
</feature>
<protein>
    <submittedName>
        <fullName evidence="2">Uncharacterized protein</fullName>
    </submittedName>
</protein>
<organism evidence="2 3">
    <name type="scientific">Ponticoccus litoralis</name>
    <dbReference type="NCBI Taxonomy" id="422297"/>
    <lineage>
        <taxon>Bacteria</taxon>
        <taxon>Pseudomonadati</taxon>
        <taxon>Pseudomonadota</taxon>
        <taxon>Alphaproteobacteria</taxon>
        <taxon>Rhodobacterales</taxon>
        <taxon>Roseobacteraceae</taxon>
        <taxon>Ponticoccus</taxon>
    </lineage>
</organism>
<dbReference type="Proteomes" id="UP001428774">
    <property type="component" value="Unassembled WGS sequence"/>
</dbReference>
<feature type="region of interest" description="Disordered" evidence="1">
    <location>
        <begin position="83"/>
        <end position="130"/>
    </location>
</feature>
<evidence type="ECO:0000313" key="3">
    <source>
        <dbReference type="Proteomes" id="UP001428774"/>
    </source>
</evidence>
<feature type="compositionally biased region" description="Basic and acidic residues" evidence="1">
    <location>
        <begin position="249"/>
        <end position="269"/>
    </location>
</feature>
<gene>
    <name evidence="2" type="ORF">ABFB10_02185</name>
</gene>
<comment type="caution">
    <text evidence="2">The sequence shown here is derived from an EMBL/GenBank/DDBJ whole genome shotgun (WGS) entry which is preliminary data.</text>
</comment>
<dbReference type="RefSeq" id="WP_347165167.1">
    <property type="nucleotide sequence ID" value="NZ_JBDNCH010000002.1"/>
</dbReference>
<proteinExistence type="predicted"/>
<evidence type="ECO:0000256" key="1">
    <source>
        <dbReference type="SAM" id="MobiDB-lite"/>
    </source>
</evidence>
<dbReference type="AlphaFoldDB" id="A0AAW9SHS4"/>
<name>A0AAW9SHS4_9RHOB</name>
<feature type="region of interest" description="Disordered" evidence="1">
    <location>
        <begin position="241"/>
        <end position="291"/>
    </location>
</feature>
<sequence>MTHLDRIAELSAPEIRGARSRLNDSVLRQVIPEQPGERAAVIARAKVLRVELEAIKTRCARDCDPIAPIRAYGAHPIAGHNCSDDSDVPGGRINDPNFRPSAPGRSSRGQTRPAPRPARRGAGAASAGDAGMSGGTFNLARSIWDHPAFRREKFTEREAWIWMLGEASWKPRVTRAGDLVVALERGELVLSSRFAAKCWGWTDSKVRRFVDRLQKLEMVSAKSDAGVTVVTICNYEIFQGGGAASDARPTQDRRRTDANEKKDEKRMQEGEEETSSSSPSGDGSAPRPANDLSHAVSRFNAAAEKAGWSQVQKLNPSRSKLLRARLKDCGGVEGWEVALRKAFDSDFCRARTAKPWTGFSFDWLIKSANFTKLLEGNYDNRDQHAPREQGPGGGGSGNSLASIAARRRLEGRV</sequence>
<feature type="compositionally biased region" description="Low complexity" evidence="1">
    <location>
        <begin position="275"/>
        <end position="284"/>
    </location>
</feature>
<evidence type="ECO:0000313" key="2">
    <source>
        <dbReference type="EMBL" id="MEN9060021.1"/>
    </source>
</evidence>
<keyword evidence="3" id="KW-1185">Reference proteome</keyword>
<accession>A0AAW9SHS4</accession>
<reference evidence="2 3" key="1">
    <citation type="submission" date="2024-05" db="EMBL/GenBank/DDBJ databases">
        <title>Genome sequence of Ponticoccus litoralis KCCM 90028.</title>
        <authorList>
            <person name="Kim J.M."/>
            <person name="Lee J.K."/>
            <person name="Choi B.J."/>
            <person name="Bayburt H."/>
            <person name="Baek J.H."/>
            <person name="Jeon C.O."/>
        </authorList>
    </citation>
    <scope>NUCLEOTIDE SEQUENCE [LARGE SCALE GENOMIC DNA]</scope>
    <source>
        <strain evidence="2 3">KCCM 90028</strain>
    </source>
</reference>
<feature type="compositionally biased region" description="Low complexity" evidence="1">
    <location>
        <begin position="120"/>
        <end position="130"/>
    </location>
</feature>